<reference evidence="2 3" key="1">
    <citation type="submission" date="2020-08" db="EMBL/GenBank/DDBJ databases">
        <title>The genome sequence of type strain Novosphingobium flavum NBRC 111647.</title>
        <authorList>
            <person name="Liu Y."/>
        </authorList>
    </citation>
    <scope>NUCLEOTIDE SEQUENCE [LARGE SCALE GENOMIC DNA]</scope>
    <source>
        <strain evidence="2 3">NBRC 111647</strain>
    </source>
</reference>
<dbReference type="AlphaFoldDB" id="A0A7X1KLT5"/>
<organism evidence="2 3">
    <name type="scientific">Novosphingobium flavum</name>
    <dbReference type="NCBI Taxonomy" id="1778672"/>
    <lineage>
        <taxon>Bacteria</taxon>
        <taxon>Pseudomonadati</taxon>
        <taxon>Pseudomonadota</taxon>
        <taxon>Alphaproteobacteria</taxon>
        <taxon>Sphingomonadales</taxon>
        <taxon>Sphingomonadaceae</taxon>
        <taxon>Novosphingobium</taxon>
    </lineage>
</organism>
<keyword evidence="1" id="KW-0732">Signal</keyword>
<sequence>MTMNLSRSLLALMGAGAVAVLATPALADEAVPFCSAKVTDNCMQRPAGHTAAHKKAMRHHKVAKAAAKHKVTKRKA</sequence>
<feature type="chain" id="PRO_5031374122" evidence="1">
    <location>
        <begin position="28"/>
        <end position="76"/>
    </location>
</feature>
<protein>
    <submittedName>
        <fullName evidence="2">Uncharacterized protein</fullName>
    </submittedName>
</protein>
<proteinExistence type="predicted"/>
<comment type="caution">
    <text evidence="2">The sequence shown here is derived from an EMBL/GenBank/DDBJ whole genome shotgun (WGS) entry which is preliminary data.</text>
</comment>
<gene>
    <name evidence="2" type="ORF">H7F51_10330</name>
</gene>
<evidence type="ECO:0000313" key="2">
    <source>
        <dbReference type="EMBL" id="MBC2665922.1"/>
    </source>
</evidence>
<dbReference type="EMBL" id="JACLAW010000007">
    <property type="protein sequence ID" value="MBC2665922.1"/>
    <property type="molecule type" value="Genomic_DNA"/>
</dbReference>
<evidence type="ECO:0000256" key="1">
    <source>
        <dbReference type="SAM" id="SignalP"/>
    </source>
</evidence>
<dbReference type="RefSeq" id="WP_185664228.1">
    <property type="nucleotide sequence ID" value="NZ_JACLAW010000007.1"/>
</dbReference>
<evidence type="ECO:0000313" key="3">
    <source>
        <dbReference type="Proteomes" id="UP000566813"/>
    </source>
</evidence>
<feature type="signal peptide" evidence="1">
    <location>
        <begin position="1"/>
        <end position="27"/>
    </location>
</feature>
<keyword evidence="3" id="KW-1185">Reference proteome</keyword>
<dbReference type="Proteomes" id="UP000566813">
    <property type="component" value="Unassembled WGS sequence"/>
</dbReference>
<accession>A0A7X1KLT5</accession>
<name>A0A7X1KLT5_9SPHN</name>